<dbReference type="EMBL" id="KX643370">
    <property type="protein sequence ID" value="AOC55175.1"/>
    <property type="molecule type" value="Genomic_DNA"/>
</dbReference>
<gene>
    <name evidence="1" type="ORF">LCDVSa091R</name>
</gene>
<keyword evidence="2" id="KW-1185">Reference proteome</keyword>
<reference evidence="1 2" key="1">
    <citation type="journal article" date="2016" name="J. Virol.">
        <title>Concurrence of Iridovirus, Polyomavirus, and a Unique Member of a New Group of Fish Papillomaviruses in Lymphocystis Disease-Affected Gilthead Sea Bream.</title>
        <authorList>
            <person name="Lopez-Bueno A."/>
            <person name="Mavian C."/>
            <person name="Labella A.M."/>
            <person name="Castro D."/>
            <person name="Borrego J.J."/>
            <person name="Alcami A."/>
            <person name="Alejo A."/>
        </authorList>
    </citation>
    <scope>NUCLEOTIDE SEQUENCE [LARGE SCALE GENOMIC DNA]</scope>
    <source>
        <strain evidence="1">SA9</strain>
    </source>
</reference>
<protein>
    <submittedName>
        <fullName evidence="1">Uncharacterized protein</fullName>
    </submittedName>
</protein>
<sequence length="511" mass="59761">MCEEFRIDPYKIASNKKIYSELTEKCGQPYPELSLKEKLTVKFIPSEKEYYVNKNILGLYDDSDRPKNYYPSYFLTDFKSPYNPALNDVEEIRKKEKKKYKSLIDLNLKPRIKSFVETKTLAPKESTVIYPGTDSLKYHPLTQIPERYEPEGFLKSWVDYLWGNSEESLNNVLQFSKPNKADLKRLFTEKPYRLFERRRKSLLIRQKLKTLTVDLCLKNIEEEDFKFDRVETKDSPYVIEIHTMINDAMNRSFIPNGRYSSGSVVCQGSIVHLQEKLDGNLTDRFTGMSLVEKDVTLCQLLLTLTILQGQYGILHNKISAKNIAFLDIKQSKGYFKYKIAGRTFYLPNVGFLAMFVGFDDARILNPMYGVDQYRGIRNVKVSAEVEPFWGNKAGNELIVKSFKTKYLPILDEKYDYKTYERNKSDQNIFIDGFDSTPDITVDLSDMRTYPAFDFKKDVEDLVKIFFPNRNYVFDGLRAILPDLTAAVLFPQFSELKFNVIEEFRWPSHINF</sequence>
<proteinExistence type="predicted"/>
<name>A0A1B2RW07_9VIRU</name>
<dbReference type="KEGG" id="vg:30902667"/>
<dbReference type="OrthoDB" id="7379at10239"/>
<evidence type="ECO:0000313" key="2">
    <source>
        <dbReference type="Proteomes" id="UP000149121"/>
    </source>
</evidence>
<dbReference type="Proteomes" id="UP000149121">
    <property type="component" value="Segment"/>
</dbReference>
<evidence type="ECO:0000313" key="1">
    <source>
        <dbReference type="EMBL" id="AOC55175.1"/>
    </source>
</evidence>
<organism evidence="1 2">
    <name type="scientific">Lymphocystis disease virus 3</name>
    <dbReference type="NCBI Taxonomy" id="2560566"/>
    <lineage>
        <taxon>Viruses</taxon>
        <taxon>Varidnaviria</taxon>
        <taxon>Bamfordvirae</taxon>
        <taxon>Nucleocytoviricota</taxon>
        <taxon>Megaviricetes</taxon>
        <taxon>Pimascovirales</taxon>
        <taxon>Pimascovirales incertae sedis</taxon>
        <taxon>Iridoviridae</taxon>
        <taxon>Alphairidovirinae</taxon>
        <taxon>Lymphocystivirus</taxon>
        <taxon>Lymphocystivirus sparus1</taxon>
    </lineage>
</organism>
<accession>A0A1B2RW07</accession>